<evidence type="ECO:0000313" key="1">
    <source>
        <dbReference type="EMBL" id="KAK5865145.1"/>
    </source>
</evidence>
<reference evidence="1 2" key="1">
    <citation type="journal article" date="2023" name="Genes (Basel)">
        <title>Chromosome-Level Genome Assembly and Circadian Gene Repertoire of the Patagonia Blennie Eleginops maclovinus-The Closest Ancestral Proxy of Antarctic Cryonotothenioids.</title>
        <authorList>
            <person name="Cheng C.C."/>
            <person name="Rivera-Colon A.G."/>
            <person name="Minhas B.F."/>
            <person name="Wilson L."/>
            <person name="Rayamajhi N."/>
            <person name="Vargas-Chacoff L."/>
            <person name="Catchen J.M."/>
        </authorList>
    </citation>
    <scope>NUCLEOTIDE SEQUENCE [LARGE SCALE GENOMIC DNA]</scope>
    <source>
        <strain evidence="1">JMC-PN-2008</strain>
    </source>
</reference>
<name>A0AAN7XN22_ELEMC</name>
<sequence length="77" mass="8279">MKAQPVISACDGEPAGVYQPREPTLSCLHRDTAGLSHLHTLNINALLSSINDSTFQCIITCVRVDIPRPPGKHTASL</sequence>
<organism evidence="1 2">
    <name type="scientific">Eleginops maclovinus</name>
    <name type="common">Patagonian blennie</name>
    <name type="synonym">Eleginus maclovinus</name>
    <dbReference type="NCBI Taxonomy" id="56733"/>
    <lineage>
        <taxon>Eukaryota</taxon>
        <taxon>Metazoa</taxon>
        <taxon>Chordata</taxon>
        <taxon>Craniata</taxon>
        <taxon>Vertebrata</taxon>
        <taxon>Euteleostomi</taxon>
        <taxon>Actinopterygii</taxon>
        <taxon>Neopterygii</taxon>
        <taxon>Teleostei</taxon>
        <taxon>Neoteleostei</taxon>
        <taxon>Acanthomorphata</taxon>
        <taxon>Eupercaria</taxon>
        <taxon>Perciformes</taxon>
        <taxon>Notothenioidei</taxon>
        <taxon>Eleginopidae</taxon>
        <taxon>Eleginops</taxon>
    </lineage>
</organism>
<dbReference type="AlphaFoldDB" id="A0AAN7XN22"/>
<accession>A0AAN7XN22</accession>
<protein>
    <submittedName>
        <fullName evidence="1">Uncharacterized protein</fullName>
    </submittedName>
</protein>
<dbReference type="EMBL" id="JAUZQC010000010">
    <property type="protein sequence ID" value="KAK5865145.1"/>
    <property type="molecule type" value="Genomic_DNA"/>
</dbReference>
<proteinExistence type="predicted"/>
<gene>
    <name evidence="1" type="ORF">PBY51_016333</name>
</gene>
<keyword evidence="2" id="KW-1185">Reference proteome</keyword>
<evidence type="ECO:0000313" key="2">
    <source>
        <dbReference type="Proteomes" id="UP001346869"/>
    </source>
</evidence>
<dbReference type="Proteomes" id="UP001346869">
    <property type="component" value="Unassembled WGS sequence"/>
</dbReference>
<comment type="caution">
    <text evidence="1">The sequence shown here is derived from an EMBL/GenBank/DDBJ whole genome shotgun (WGS) entry which is preliminary data.</text>
</comment>
<reference evidence="1 2" key="2">
    <citation type="journal article" date="2023" name="Mol. Biol. Evol.">
        <title>Genomics of Secondarily Temperate Adaptation in the Only Non-Antarctic Icefish.</title>
        <authorList>
            <person name="Rivera-Colon A.G."/>
            <person name="Rayamajhi N."/>
            <person name="Minhas B.F."/>
            <person name="Madrigal G."/>
            <person name="Bilyk K.T."/>
            <person name="Yoon V."/>
            <person name="Hune M."/>
            <person name="Gregory S."/>
            <person name="Cheng C.H.C."/>
            <person name="Catchen J.M."/>
        </authorList>
    </citation>
    <scope>NUCLEOTIDE SEQUENCE [LARGE SCALE GENOMIC DNA]</scope>
    <source>
        <strain evidence="1">JMC-PN-2008</strain>
    </source>
</reference>